<dbReference type="AlphaFoldDB" id="A0A835CEE1"/>
<dbReference type="OrthoDB" id="1911663at2759"/>
<evidence type="ECO:0000313" key="3">
    <source>
        <dbReference type="Proteomes" id="UP000634136"/>
    </source>
</evidence>
<sequence>MAISGSEAESAKTQQAQSQIQIQIQTEVECVKCESCGFTEDCTLAYIARLRQRFQGRWLCGLCVEAVKDEALRSRNLTLEQALDRHITFCAHFRSSTRSALTQTEHPIFAMGRILRRNLESPRYLRSNSTGDLPKVHPAPTKSLARSESCFPTIPG</sequence>
<dbReference type="InterPro" id="IPR012876">
    <property type="entry name" value="DUF1677_pln"/>
</dbReference>
<name>A0A835CEE1_9FABA</name>
<gene>
    <name evidence="2" type="ORF">G2W53_006022</name>
</gene>
<reference evidence="2" key="1">
    <citation type="submission" date="2020-09" db="EMBL/GenBank/DDBJ databases">
        <title>Genome-Enabled Discovery of Anthraquinone Biosynthesis in Senna tora.</title>
        <authorList>
            <person name="Kang S.-H."/>
            <person name="Pandey R.P."/>
            <person name="Lee C.-M."/>
            <person name="Sim J.-S."/>
            <person name="Jeong J.-T."/>
            <person name="Choi B.-S."/>
            <person name="Jung M."/>
            <person name="Ginzburg D."/>
            <person name="Zhao K."/>
            <person name="Won S.Y."/>
            <person name="Oh T.-J."/>
            <person name="Yu Y."/>
            <person name="Kim N.-H."/>
            <person name="Lee O.R."/>
            <person name="Lee T.-H."/>
            <person name="Bashyal P."/>
            <person name="Kim T.-S."/>
            <person name="Lee W.-H."/>
            <person name="Kawkins C."/>
            <person name="Kim C.-K."/>
            <person name="Kim J.S."/>
            <person name="Ahn B.O."/>
            <person name="Rhee S.Y."/>
            <person name="Sohng J.K."/>
        </authorList>
    </citation>
    <scope>NUCLEOTIDE SEQUENCE</scope>
    <source>
        <tissue evidence="2">Leaf</tissue>
    </source>
</reference>
<accession>A0A835CEE1</accession>
<dbReference type="EMBL" id="JAAIUW010000003">
    <property type="protein sequence ID" value="KAF7837540.1"/>
    <property type="molecule type" value="Genomic_DNA"/>
</dbReference>
<evidence type="ECO:0000256" key="1">
    <source>
        <dbReference type="SAM" id="MobiDB-lite"/>
    </source>
</evidence>
<keyword evidence="3" id="KW-1185">Reference proteome</keyword>
<feature type="region of interest" description="Disordered" evidence="1">
    <location>
        <begin position="126"/>
        <end position="156"/>
    </location>
</feature>
<evidence type="ECO:0000313" key="2">
    <source>
        <dbReference type="EMBL" id="KAF7837540.1"/>
    </source>
</evidence>
<proteinExistence type="predicted"/>
<dbReference type="Pfam" id="PF07911">
    <property type="entry name" value="DUF1677"/>
    <property type="match status" value="1"/>
</dbReference>
<evidence type="ECO:0008006" key="4">
    <source>
        <dbReference type="Google" id="ProtNLM"/>
    </source>
</evidence>
<dbReference type="Proteomes" id="UP000634136">
    <property type="component" value="Unassembled WGS sequence"/>
</dbReference>
<protein>
    <recommendedName>
        <fullName evidence="4">DUF1677 family protein</fullName>
    </recommendedName>
</protein>
<organism evidence="2 3">
    <name type="scientific">Senna tora</name>
    <dbReference type="NCBI Taxonomy" id="362788"/>
    <lineage>
        <taxon>Eukaryota</taxon>
        <taxon>Viridiplantae</taxon>
        <taxon>Streptophyta</taxon>
        <taxon>Embryophyta</taxon>
        <taxon>Tracheophyta</taxon>
        <taxon>Spermatophyta</taxon>
        <taxon>Magnoliopsida</taxon>
        <taxon>eudicotyledons</taxon>
        <taxon>Gunneridae</taxon>
        <taxon>Pentapetalae</taxon>
        <taxon>rosids</taxon>
        <taxon>fabids</taxon>
        <taxon>Fabales</taxon>
        <taxon>Fabaceae</taxon>
        <taxon>Caesalpinioideae</taxon>
        <taxon>Cassia clade</taxon>
        <taxon>Senna</taxon>
    </lineage>
</organism>
<comment type="caution">
    <text evidence="2">The sequence shown here is derived from an EMBL/GenBank/DDBJ whole genome shotgun (WGS) entry which is preliminary data.</text>
</comment>
<dbReference type="PANTHER" id="PTHR33108">
    <property type="entry name" value="OS01G0745000 PROTEIN"/>
    <property type="match status" value="1"/>
</dbReference>
<dbReference type="PANTHER" id="PTHR33108:SF3">
    <property type="entry name" value="DUF1677 FAMILY PROTEIN"/>
    <property type="match status" value="1"/>
</dbReference>